<organism evidence="1 3">
    <name type="scientific">Kurthia zopfii</name>
    <dbReference type="NCBI Taxonomy" id="1650"/>
    <lineage>
        <taxon>Bacteria</taxon>
        <taxon>Bacillati</taxon>
        <taxon>Bacillota</taxon>
        <taxon>Bacilli</taxon>
        <taxon>Bacillales</taxon>
        <taxon>Caryophanaceae</taxon>
        <taxon>Kurthia</taxon>
    </lineage>
</organism>
<dbReference type="EMBL" id="SNZG01000068">
    <property type="protein sequence ID" value="TDR32059.1"/>
    <property type="molecule type" value="Genomic_DNA"/>
</dbReference>
<reference evidence="2 4" key="2">
    <citation type="submission" date="2019-03" db="EMBL/GenBank/DDBJ databases">
        <title>Genomic Encyclopedia of Type Strains, Phase IV (KMG-IV): sequencing the most valuable type-strain genomes for metagenomic binning, comparative biology and taxonomic classification.</title>
        <authorList>
            <person name="Goeker M."/>
        </authorList>
    </citation>
    <scope>NUCLEOTIDE SEQUENCE [LARGE SCALE GENOMIC DNA]</scope>
    <source>
        <strain evidence="2 4">DSM 20580</strain>
    </source>
</reference>
<name>A0A2U3A971_9BACL</name>
<comment type="caution">
    <text evidence="1">The sequence shown here is derived from an EMBL/GenBank/DDBJ whole genome shotgun (WGS) entry which is preliminary data.</text>
</comment>
<dbReference type="Pfam" id="PF10787">
    <property type="entry name" value="YfmQ"/>
    <property type="match status" value="1"/>
</dbReference>
<dbReference type="AlphaFoldDB" id="A0A2U3A971"/>
<evidence type="ECO:0000313" key="1">
    <source>
        <dbReference type="EMBL" id="STX09485.1"/>
    </source>
</evidence>
<dbReference type="RefSeq" id="WP_109350906.1">
    <property type="nucleotide sequence ID" value="NZ_BJUE01000095.1"/>
</dbReference>
<sequence length="148" mass="17125">MTWALLITLILGTLVKLVTAPPNIVIVWVTERYAMHQKLKLEEATITYNNEKLTDQEKAAFLESYNEASFLVRNHIFKGNEDFYLNPETDVIPYVINVKKGKHDIVYYVYHAEEKVEVVKQQGKKVLAYSLNSKALEERTLPRQVQAI</sequence>
<evidence type="ECO:0000313" key="2">
    <source>
        <dbReference type="EMBL" id="TDR32059.1"/>
    </source>
</evidence>
<evidence type="ECO:0000313" key="4">
    <source>
        <dbReference type="Proteomes" id="UP000294641"/>
    </source>
</evidence>
<dbReference type="InterPro" id="IPR019723">
    <property type="entry name" value="Uncharacterised_YfmQ"/>
</dbReference>
<dbReference type="EMBL" id="UGNP01000001">
    <property type="protein sequence ID" value="STX09485.1"/>
    <property type="molecule type" value="Genomic_DNA"/>
</dbReference>
<gene>
    <name evidence="2" type="ORF">DFR61_1685</name>
    <name evidence="1" type="ORF">NCTC10597_01161</name>
</gene>
<keyword evidence="4" id="KW-1185">Reference proteome</keyword>
<dbReference type="Proteomes" id="UP000294641">
    <property type="component" value="Unassembled WGS sequence"/>
</dbReference>
<protein>
    <submittedName>
        <fullName evidence="2">Uncharacterized protein YfmQ</fullName>
    </submittedName>
</protein>
<dbReference type="OrthoDB" id="2718899at2"/>
<reference evidence="1 3" key="1">
    <citation type="submission" date="2018-06" db="EMBL/GenBank/DDBJ databases">
        <authorList>
            <consortium name="Pathogen Informatics"/>
            <person name="Doyle S."/>
        </authorList>
    </citation>
    <scope>NUCLEOTIDE SEQUENCE [LARGE SCALE GENOMIC DNA]</scope>
    <source>
        <strain evidence="1 3">NCTC10597</strain>
    </source>
</reference>
<evidence type="ECO:0000313" key="3">
    <source>
        <dbReference type="Proteomes" id="UP000254330"/>
    </source>
</evidence>
<accession>A0A2U3A971</accession>
<dbReference type="Proteomes" id="UP000254330">
    <property type="component" value="Unassembled WGS sequence"/>
</dbReference>
<proteinExistence type="predicted"/>